<sequence>MDEMQEQIIRHQTLGHTKSCECCKQFVANIAINFTIVNEHYIFGFQKLQNNANPHHYNSSGQHIDFEQFDKIINKLYNSNSLVKVQFSTSAFDDQQMLLTFVFMKMVRIKQLDTKLYFEIDNEDDYDRYVKYNENTSFRTSFLWTSLGLYMMHIGYDIECGKQRTTQNDVSFCKSKCLQFCCVFNMYNQGQIFQLCDQIIPIINMDPLNYILQEEVLELYIMRVATEHNEKTILNNEVNPLAQILPIFKWDLKLLLTPITQTDDINYRNEMQHKYNDYQIMLTQLKETGKCEVMKDSKIFTENRLLIPFHLSQSEQLKSELQPFISLIIEQSHAFKIVHMVLNLIFHNYQESSASCTNYVLSDGSTCGKTTFDLSLAYTLTFHPDIDVVPIVVQNIQPLDQPLTQYAHLYDNSTKNLNLNFLQAVKEIDMNKVEQSAAKIILANFQDYFSYPAIVQTLAKQLYEVSLQVTCLKRLINSKTEQDVNLQDFYSEQQMIVINQVADDKFISSFCTFVLNQKRCNNSYYIYNGNMLENYKFLIESQKLMCKDLFLSSFKSKFSNIFKLCTKLPKIYKNQVNNVFVIDDEVCNRMSGQYLDAYNSSSVFRLIQEIQSNRYQQNITDCFNTLNKQSVKLFKNQKELVQLIPDTERQILMLFPLALFIKSDLPQLTSNLSFGTMIKLLSTQGYEAIMLRDLSNELDKIMSNSPNKLSKQVVLAQLKKSFLGQKSDVLNDYFQKQSAAVVCTLFSGTCCSIIDFYDYSSFLTSYSGSRDQTYENIISDQNGSKIQDNFQYSEYVEENNEQFQEEYINEIEEEEREFEEKEYYVDDDKQQERYEKQEDINDIQYKIYQQLLHMHASTCPLPQLHACKTNGDYSLYGINSMKKEQYQLIEYRWQNTVLNLLQACNMNSAGYVQTLFSQVSPQLIINNTESHIIYGQTQKTYINILNKDDILDKINCNNQLIQTSIMKETNTQNIHVKQNNQLVCHNIKNPENNIFIQPLSQTNLPQLADVFSVHLNTFSEILTNSRIQLKDIIDLIICNQAFLGGKSHLYETMFLILLLFNLKYGRNQTVQNLEQILIFLDLLCDPCNEQIYEQINLIHYLGILNKTHDDISNVNAQEIYITTISQFTNIPATKIVADYKFKNDPTTKIVIVVISTDQNRVSRTLNNVQHVDIIITIHLRNETVVPKFQLNSFNVYKVKSSLIYYLYNQFGHHNYKDFNKIQITYTSIQNTCVLVPNEYDQQFQIAQLMNSKKHQLVYQPCFLQFIGSSTSSNQQEVYLTDNNQILYDQYVKDNKKKKEKYCEMIRGITLENCNNLMCNQYNEIIDSMLQLDRKMVLNILSAYQLKEYKDRYGNKIVLKLNLEQKQIMYEYLDNKPEDVTKYQILQTSFKLIQLKNQSKNNENIELEFVSEIETKQTLFVTTLYKEFMQIPCATSKINEKVAHFRFRYQNSGVQK</sequence>
<organism evidence="1">
    <name type="scientific">Hexamita inflata</name>
    <dbReference type="NCBI Taxonomy" id="28002"/>
    <lineage>
        <taxon>Eukaryota</taxon>
        <taxon>Metamonada</taxon>
        <taxon>Diplomonadida</taxon>
        <taxon>Hexamitidae</taxon>
        <taxon>Hexamitinae</taxon>
        <taxon>Hexamita</taxon>
    </lineage>
</organism>
<name>A0AA86P2J5_9EUKA</name>
<accession>A0AA86P2J5</accession>
<evidence type="ECO:0000313" key="3">
    <source>
        <dbReference type="Proteomes" id="UP001642409"/>
    </source>
</evidence>
<reference evidence="1" key="1">
    <citation type="submission" date="2023-06" db="EMBL/GenBank/DDBJ databases">
        <authorList>
            <person name="Kurt Z."/>
        </authorList>
    </citation>
    <scope>NUCLEOTIDE SEQUENCE</scope>
</reference>
<dbReference type="EMBL" id="CATOUU010000443">
    <property type="protein sequence ID" value="CAI9929838.1"/>
    <property type="molecule type" value="Genomic_DNA"/>
</dbReference>
<evidence type="ECO:0000313" key="2">
    <source>
        <dbReference type="EMBL" id="CAL6099047.1"/>
    </source>
</evidence>
<dbReference type="EMBL" id="CAXDID020000516">
    <property type="protein sequence ID" value="CAL6099047.1"/>
    <property type="molecule type" value="Genomic_DNA"/>
</dbReference>
<reference evidence="2 3" key="2">
    <citation type="submission" date="2024-07" db="EMBL/GenBank/DDBJ databases">
        <authorList>
            <person name="Akdeniz Z."/>
        </authorList>
    </citation>
    <scope>NUCLEOTIDE SEQUENCE [LARGE SCALE GENOMIC DNA]</scope>
</reference>
<comment type="caution">
    <text evidence="1">The sequence shown here is derived from an EMBL/GenBank/DDBJ whole genome shotgun (WGS) entry which is preliminary data.</text>
</comment>
<keyword evidence="3" id="KW-1185">Reference proteome</keyword>
<dbReference type="Proteomes" id="UP001642409">
    <property type="component" value="Unassembled WGS sequence"/>
</dbReference>
<proteinExistence type="predicted"/>
<protein>
    <submittedName>
        <fullName evidence="2">Hypothetical_protein</fullName>
    </submittedName>
</protein>
<gene>
    <name evidence="1" type="ORF">HINF_LOCUS17483</name>
    <name evidence="2" type="ORF">HINF_LOCUS69895</name>
</gene>
<evidence type="ECO:0000313" key="1">
    <source>
        <dbReference type="EMBL" id="CAI9929838.1"/>
    </source>
</evidence>